<keyword evidence="3" id="KW-1185">Reference proteome</keyword>
<feature type="compositionally biased region" description="Gly residues" evidence="1">
    <location>
        <begin position="170"/>
        <end position="188"/>
    </location>
</feature>
<dbReference type="Proteomes" id="UP000001861">
    <property type="component" value="Unassembled WGS sequence"/>
</dbReference>
<evidence type="ECO:0000313" key="2">
    <source>
        <dbReference type="EMBL" id="EAU80930.1"/>
    </source>
</evidence>
<dbReference type="VEuPathDB" id="FungiDB:CC1G_03106"/>
<dbReference type="RefSeq" id="XP_001840877.1">
    <property type="nucleotide sequence ID" value="XM_001840825.1"/>
</dbReference>
<dbReference type="KEGG" id="cci:CC1G_03106"/>
<feature type="compositionally biased region" description="Basic residues" evidence="1">
    <location>
        <begin position="261"/>
        <end position="271"/>
    </location>
</feature>
<proteinExistence type="predicted"/>
<reference evidence="2 3" key="1">
    <citation type="journal article" date="2010" name="Proc. Natl. Acad. Sci. U.S.A.">
        <title>Insights into evolution of multicellular fungi from the assembled chromosomes of the mushroom Coprinopsis cinerea (Coprinus cinereus).</title>
        <authorList>
            <person name="Stajich J.E."/>
            <person name="Wilke S.K."/>
            <person name="Ahren D."/>
            <person name="Au C.H."/>
            <person name="Birren B.W."/>
            <person name="Borodovsky M."/>
            <person name="Burns C."/>
            <person name="Canback B."/>
            <person name="Casselton L.A."/>
            <person name="Cheng C.K."/>
            <person name="Deng J."/>
            <person name="Dietrich F.S."/>
            <person name="Fargo D.C."/>
            <person name="Farman M.L."/>
            <person name="Gathman A.C."/>
            <person name="Goldberg J."/>
            <person name="Guigo R."/>
            <person name="Hoegger P.J."/>
            <person name="Hooker J.B."/>
            <person name="Huggins A."/>
            <person name="James T.Y."/>
            <person name="Kamada T."/>
            <person name="Kilaru S."/>
            <person name="Kodira C."/>
            <person name="Kues U."/>
            <person name="Kupfer D."/>
            <person name="Kwan H.S."/>
            <person name="Lomsadze A."/>
            <person name="Li W."/>
            <person name="Lilly W.W."/>
            <person name="Ma L.J."/>
            <person name="Mackey A.J."/>
            <person name="Manning G."/>
            <person name="Martin F."/>
            <person name="Muraguchi H."/>
            <person name="Natvig D.O."/>
            <person name="Palmerini H."/>
            <person name="Ramesh M.A."/>
            <person name="Rehmeyer C.J."/>
            <person name="Roe B.A."/>
            <person name="Shenoy N."/>
            <person name="Stanke M."/>
            <person name="Ter-Hovhannisyan V."/>
            <person name="Tunlid A."/>
            <person name="Velagapudi R."/>
            <person name="Vision T.J."/>
            <person name="Zeng Q."/>
            <person name="Zolan M.E."/>
            <person name="Pukkila P.J."/>
        </authorList>
    </citation>
    <scope>NUCLEOTIDE SEQUENCE [LARGE SCALE GENOMIC DNA]</scope>
    <source>
        <strain evidence="3">Okayama-7 / 130 / ATCC MYA-4618 / FGSC 9003</strain>
    </source>
</reference>
<evidence type="ECO:0000256" key="1">
    <source>
        <dbReference type="SAM" id="MobiDB-lite"/>
    </source>
</evidence>
<dbReference type="GeneID" id="6017532"/>
<name>A8PEY6_COPC7</name>
<comment type="caution">
    <text evidence="2">The sequence shown here is derived from an EMBL/GenBank/DDBJ whole genome shotgun (WGS) entry which is preliminary data.</text>
</comment>
<gene>
    <name evidence="2" type="ORF">CC1G_03106</name>
</gene>
<feature type="compositionally biased region" description="Basic and acidic residues" evidence="1">
    <location>
        <begin position="218"/>
        <end position="228"/>
    </location>
</feature>
<feature type="compositionally biased region" description="Basic residues" evidence="1">
    <location>
        <begin position="85"/>
        <end position="95"/>
    </location>
</feature>
<dbReference type="EMBL" id="AACS02000008">
    <property type="protein sequence ID" value="EAU80930.1"/>
    <property type="molecule type" value="Genomic_DNA"/>
</dbReference>
<dbReference type="AlphaFoldDB" id="A8PEY6"/>
<dbReference type="OMA" id="GPEMNAY"/>
<protein>
    <submittedName>
        <fullName evidence="2">Uncharacterized protein</fullName>
    </submittedName>
</protein>
<dbReference type="InParanoid" id="A8PEY6"/>
<accession>A8PEY6</accession>
<organism evidence="2 3">
    <name type="scientific">Coprinopsis cinerea (strain Okayama-7 / 130 / ATCC MYA-4618 / FGSC 9003)</name>
    <name type="common">Inky cap fungus</name>
    <name type="synonym">Hormographiella aspergillata</name>
    <dbReference type="NCBI Taxonomy" id="240176"/>
    <lineage>
        <taxon>Eukaryota</taxon>
        <taxon>Fungi</taxon>
        <taxon>Dikarya</taxon>
        <taxon>Basidiomycota</taxon>
        <taxon>Agaricomycotina</taxon>
        <taxon>Agaricomycetes</taxon>
        <taxon>Agaricomycetidae</taxon>
        <taxon>Agaricales</taxon>
        <taxon>Agaricineae</taxon>
        <taxon>Psathyrellaceae</taxon>
        <taxon>Coprinopsis</taxon>
    </lineage>
</organism>
<sequence>MDDYPGPEMNAYFRWGYSRCYGDGSYTTTGDDRSNNPHVWPYRMPFPEVSYEGYGLQPPTQARTRDSKKKKEGSTAKPHEQEGGKRRKKGKGKGKKALDGAESAETPVPPTSKGPDTSPKSQPKAPGGVPKLKGANADKPVGTGADALPKTKIHHGPGEVSSSAKPSRGARGGQPKGGNRGGPKGGKAAGPVKTSGKENTFKPKGGHPDGNPKSGAKAPEDRKGKGVERPPCADGKLVAQSRGPGCDPGTVHVQVDETKGKKPRARRRRNNRGQNKEVESRSAPNNQKKD</sequence>
<feature type="compositionally biased region" description="Basic and acidic residues" evidence="1">
    <location>
        <begin position="72"/>
        <end position="84"/>
    </location>
</feature>
<feature type="region of interest" description="Disordered" evidence="1">
    <location>
        <begin position="24"/>
        <end position="290"/>
    </location>
</feature>
<evidence type="ECO:0000313" key="3">
    <source>
        <dbReference type="Proteomes" id="UP000001861"/>
    </source>
</evidence>